<protein>
    <recommendedName>
        <fullName evidence="3">cysteine desulfurase</fullName>
        <ecNumber evidence="3">2.8.1.7</ecNumber>
    </recommendedName>
</protein>
<dbReference type="InterPro" id="IPR020578">
    <property type="entry name" value="Aminotrans_V_PyrdxlP_BS"/>
</dbReference>
<comment type="cofactor">
    <cofactor evidence="1 6">
        <name>pyridoxal 5'-phosphate</name>
        <dbReference type="ChEBI" id="CHEBI:597326"/>
    </cofactor>
</comment>
<dbReference type="PANTHER" id="PTHR43586">
    <property type="entry name" value="CYSTEINE DESULFURASE"/>
    <property type="match status" value="1"/>
</dbReference>
<dbReference type="PROSITE" id="PS00595">
    <property type="entry name" value="AA_TRANSFER_CLASS_5"/>
    <property type="match status" value="1"/>
</dbReference>
<dbReference type="PANTHER" id="PTHR43586:SF4">
    <property type="entry name" value="ISOPENICILLIN N EPIMERASE"/>
    <property type="match status" value="1"/>
</dbReference>
<dbReference type="NCBIfam" id="TIGR01977">
    <property type="entry name" value="am_tr_V_EF2568"/>
    <property type="match status" value="1"/>
</dbReference>
<evidence type="ECO:0000259" key="7">
    <source>
        <dbReference type="Pfam" id="PF00266"/>
    </source>
</evidence>
<dbReference type="OrthoDB" id="9804366at2"/>
<dbReference type="InterPro" id="IPR010969">
    <property type="entry name" value="Cys_dSase-rel_unknwn_funct"/>
</dbReference>
<dbReference type="RefSeq" id="WP_083732151.1">
    <property type="nucleotide sequence ID" value="NZ_CP017641.1"/>
</dbReference>
<evidence type="ECO:0000256" key="2">
    <source>
        <dbReference type="ARBA" id="ARBA00010447"/>
    </source>
</evidence>
<evidence type="ECO:0000256" key="1">
    <source>
        <dbReference type="ARBA" id="ARBA00001933"/>
    </source>
</evidence>
<name>A0A1P8WJA8_9PLAN</name>
<dbReference type="SUPFAM" id="SSF53383">
    <property type="entry name" value="PLP-dependent transferases"/>
    <property type="match status" value="1"/>
</dbReference>
<evidence type="ECO:0000256" key="4">
    <source>
        <dbReference type="ARBA" id="ARBA00022898"/>
    </source>
</evidence>
<keyword evidence="4" id="KW-0663">Pyridoxal phosphate</keyword>
<dbReference type="InterPro" id="IPR016454">
    <property type="entry name" value="Cysteine_dSase"/>
</dbReference>
<dbReference type="Gene3D" id="3.90.1150.10">
    <property type="entry name" value="Aspartate Aminotransferase, domain 1"/>
    <property type="match status" value="1"/>
</dbReference>
<proteinExistence type="inferred from homology"/>
<dbReference type="InterPro" id="IPR000192">
    <property type="entry name" value="Aminotrans_V_dom"/>
</dbReference>
<evidence type="ECO:0000313" key="9">
    <source>
        <dbReference type="Proteomes" id="UP000187735"/>
    </source>
</evidence>
<dbReference type="EMBL" id="CP017641">
    <property type="protein sequence ID" value="APZ94131.1"/>
    <property type="molecule type" value="Genomic_DNA"/>
</dbReference>
<dbReference type="GO" id="GO:0031071">
    <property type="term" value="F:cysteine desulfurase activity"/>
    <property type="evidence" value="ECO:0007669"/>
    <property type="project" value="UniProtKB-EC"/>
</dbReference>
<accession>A0A1P8WJA8</accession>
<gene>
    <name evidence="8" type="primary">csd_1</name>
    <name evidence="8" type="ORF">Fuma_03754</name>
</gene>
<evidence type="ECO:0000256" key="3">
    <source>
        <dbReference type="ARBA" id="ARBA00012239"/>
    </source>
</evidence>
<keyword evidence="8" id="KW-0808">Transferase</keyword>
<feature type="domain" description="Aminotransferase class V" evidence="7">
    <location>
        <begin position="12"/>
        <end position="383"/>
    </location>
</feature>
<organism evidence="8 9">
    <name type="scientific">Fuerstiella marisgermanici</name>
    <dbReference type="NCBI Taxonomy" id="1891926"/>
    <lineage>
        <taxon>Bacteria</taxon>
        <taxon>Pseudomonadati</taxon>
        <taxon>Planctomycetota</taxon>
        <taxon>Planctomycetia</taxon>
        <taxon>Planctomycetales</taxon>
        <taxon>Planctomycetaceae</taxon>
        <taxon>Fuerstiella</taxon>
    </lineage>
</organism>
<dbReference type="PIRSF" id="PIRSF005572">
    <property type="entry name" value="NifS"/>
    <property type="match status" value="1"/>
</dbReference>
<dbReference type="STRING" id="1891926.Fuma_03754"/>
<dbReference type="InterPro" id="IPR015421">
    <property type="entry name" value="PyrdxlP-dep_Trfase_major"/>
</dbReference>
<sequence length="398" mass="42118">MPDPAMPAEGSIYLDNAATSFPKPNSVYDAVDKYMRHNGAAIGRGSHSASDSVTRVVGQCRQRLAKILDAESSDRIAFTFNCTDSLNLLLRGVLRHGDRVVTTKLEHNSVLRPLHQLRSSHNVDVAQVDFDPESGLVNVNQLAEELSRQPTRLVVLNHASNVTGVVQPVAEVAALAHKHGALLLLDAAQTVGHLPFSVRDVKVDLLAAAGHKGLLGPLGTGILYVRDGLDGDIVATRSGGTGTASESIEQPVDMPTKFESGNMNAPGLAGLNAATEWLLENGIEDLHRRATEQTERLATVLQEICGVSVYGHNGGSINTGIASFTIKNLDSREAATIVEQSFGIQCRAGLHCAPLVHEVLGTAASGGTLRFSVGPFTTDQHINAAVSAVNEIAQSFAV</sequence>
<evidence type="ECO:0000313" key="8">
    <source>
        <dbReference type="EMBL" id="APZ94131.1"/>
    </source>
</evidence>
<dbReference type="Gene3D" id="3.40.640.10">
    <property type="entry name" value="Type I PLP-dependent aspartate aminotransferase-like (Major domain)"/>
    <property type="match status" value="1"/>
</dbReference>
<dbReference type="InterPro" id="IPR015424">
    <property type="entry name" value="PyrdxlP-dep_Trfase"/>
</dbReference>
<reference evidence="8 9" key="1">
    <citation type="journal article" date="2016" name="Front. Microbiol.">
        <title>Fuerstia marisgermanicae gen. nov., sp. nov., an Unusual Member of the Phylum Planctomycetes from the German Wadden Sea.</title>
        <authorList>
            <person name="Kohn T."/>
            <person name="Heuer A."/>
            <person name="Jogler M."/>
            <person name="Vollmers J."/>
            <person name="Boedeker C."/>
            <person name="Bunk B."/>
            <person name="Rast P."/>
            <person name="Borchert D."/>
            <person name="Glockner I."/>
            <person name="Freese H.M."/>
            <person name="Klenk H.P."/>
            <person name="Overmann J."/>
            <person name="Kaster A.K."/>
            <person name="Rohde M."/>
            <person name="Wiegand S."/>
            <person name="Jogler C."/>
        </authorList>
    </citation>
    <scope>NUCLEOTIDE SEQUENCE [LARGE SCALE GENOMIC DNA]</scope>
    <source>
        <strain evidence="8 9">NH11</strain>
    </source>
</reference>
<dbReference type="Proteomes" id="UP000187735">
    <property type="component" value="Chromosome"/>
</dbReference>
<dbReference type="Pfam" id="PF00266">
    <property type="entry name" value="Aminotran_5"/>
    <property type="match status" value="1"/>
</dbReference>
<keyword evidence="9" id="KW-1185">Reference proteome</keyword>
<dbReference type="InterPro" id="IPR015422">
    <property type="entry name" value="PyrdxlP-dep_Trfase_small"/>
</dbReference>
<evidence type="ECO:0000256" key="5">
    <source>
        <dbReference type="ARBA" id="ARBA00050776"/>
    </source>
</evidence>
<evidence type="ECO:0000256" key="6">
    <source>
        <dbReference type="RuleBase" id="RU004504"/>
    </source>
</evidence>
<dbReference type="KEGG" id="fmr:Fuma_03754"/>
<comment type="catalytic activity">
    <reaction evidence="5">
        <text>(sulfur carrier)-H + L-cysteine = (sulfur carrier)-SH + L-alanine</text>
        <dbReference type="Rhea" id="RHEA:43892"/>
        <dbReference type="Rhea" id="RHEA-COMP:14737"/>
        <dbReference type="Rhea" id="RHEA-COMP:14739"/>
        <dbReference type="ChEBI" id="CHEBI:29917"/>
        <dbReference type="ChEBI" id="CHEBI:35235"/>
        <dbReference type="ChEBI" id="CHEBI:57972"/>
        <dbReference type="ChEBI" id="CHEBI:64428"/>
        <dbReference type="EC" id="2.8.1.7"/>
    </reaction>
</comment>
<dbReference type="AlphaFoldDB" id="A0A1P8WJA8"/>
<comment type="similarity">
    <text evidence="2">Belongs to the class-V pyridoxal-phosphate-dependent aminotransferase family. Csd subfamily.</text>
</comment>
<dbReference type="EC" id="2.8.1.7" evidence="3"/>